<sequence length="552" mass="60881">MHGVGHDDLIVHDPSGARTAPFTLMKDDPQHLTIYVVKIPPRATLGQYNASAATSDPTTPTDRGINSSSSSYSFPHSPPRNGIWRAAVKLDRSRFVSFITSNANPIVIIRSPPATGKTSLLDLTEAFLKRSPNTKIVRFPVSGNNDNLLSRLELEVSHKLTPQVLNALDRHTWILIDDAQLAFENEAFWKVVIKDIETANSTHIHVVIAATYDLMSQGSTPCVFTNYAHVGDLRLTATEASSLYDGYVGKLEFVNDWTGFKDTLLRLSNGHVGVLTGGIAMLHRAYSNSQKILTQEEALTALRGSEFRLDLARCFPCKTLMSDGQREAVAGTILNGPSGGKIGTTNGMDPAEQLVRSGILSNDGTFSCLVAQWLYFNIFYARPTTRPESIESLILQSVKSMSALRLRQSCDPDTFNFPKEAAFQQLFNEAMTLLLPPAIVVCPELNTFARNGQGDVVTGELDFFINGELGWAIELLRLGHKIGEHMQRFDPVNGKYRSVAFMDHLVVDCRGPRTFNEVKPAAERCTLYFAADFGTVEVVMRLDEVATLELNN</sequence>
<name>A0A7S2U7P7_9STRA</name>
<proteinExistence type="predicted"/>
<feature type="region of interest" description="Disordered" evidence="1">
    <location>
        <begin position="50"/>
        <end position="76"/>
    </location>
</feature>
<accession>A0A7S2U7P7</accession>
<dbReference type="AlphaFoldDB" id="A0A7S2U7P7"/>
<feature type="compositionally biased region" description="Low complexity" evidence="1">
    <location>
        <begin position="50"/>
        <end position="75"/>
    </location>
</feature>
<protein>
    <submittedName>
        <fullName evidence="2">Uncharacterized protein</fullName>
    </submittedName>
</protein>
<gene>
    <name evidence="2" type="ORF">ASEP1449_LOCUS1029</name>
</gene>
<dbReference type="EMBL" id="HBHQ01001617">
    <property type="protein sequence ID" value="CAD9809207.1"/>
    <property type="molecule type" value="Transcribed_RNA"/>
</dbReference>
<organism evidence="2">
    <name type="scientific">Attheya septentrionalis</name>
    <dbReference type="NCBI Taxonomy" id="420275"/>
    <lineage>
        <taxon>Eukaryota</taxon>
        <taxon>Sar</taxon>
        <taxon>Stramenopiles</taxon>
        <taxon>Ochrophyta</taxon>
        <taxon>Bacillariophyta</taxon>
        <taxon>Coscinodiscophyceae</taxon>
        <taxon>Chaetocerotophycidae</taxon>
        <taxon>Chaetocerotales</taxon>
        <taxon>Attheyaceae</taxon>
        <taxon>Attheya</taxon>
    </lineage>
</organism>
<evidence type="ECO:0000313" key="2">
    <source>
        <dbReference type="EMBL" id="CAD9809207.1"/>
    </source>
</evidence>
<evidence type="ECO:0000256" key="1">
    <source>
        <dbReference type="SAM" id="MobiDB-lite"/>
    </source>
</evidence>
<reference evidence="2" key="1">
    <citation type="submission" date="2021-01" db="EMBL/GenBank/DDBJ databases">
        <authorList>
            <person name="Corre E."/>
            <person name="Pelletier E."/>
            <person name="Niang G."/>
            <person name="Scheremetjew M."/>
            <person name="Finn R."/>
            <person name="Kale V."/>
            <person name="Holt S."/>
            <person name="Cochrane G."/>
            <person name="Meng A."/>
            <person name="Brown T."/>
            <person name="Cohen L."/>
        </authorList>
    </citation>
    <scope>NUCLEOTIDE SEQUENCE</scope>
    <source>
        <strain evidence="2">CCMP2084</strain>
    </source>
</reference>